<evidence type="ECO:0008006" key="4">
    <source>
        <dbReference type="Google" id="ProtNLM"/>
    </source>
</evidence>
<sequence>MSFIRLLSPMRGMGRPSVSSSYSSSAPLENPDKPSIAIHVPAYGVVRMNYIDPSSQHRDDKLLTGELEVRLPAGKRRRCKSMRIGVTSEYKINWSEGKSKGTGESSETARLFETQVTLGDHDDEEIWLEEGSQRFEFTIILPATLPAQDHNLRDPTARLSYLIQAVIQGEEEQKGPRQLPSYSKSELCSGNLDDGLWLKETLQCQRRLLILHSPHPQGGVTKLVDRVFSTVNGLGVCEIRVHVDEWTIAARFPLLISIPNPSPGLTLFSFRVRLLQTRTFKSLATGRHRTIKQYFTILEHGQRPASSQVHPDLTNPALWRGKEAFGNDVGGYRWEGVGKLPHDDLARATTLPGIDTPIHNEHALIYQVFFSIHGQTSSGPMAKPGPGELMVMDRTLSVTLPSCANTSRNIDLPAYAADLQDSTSSVLDADQPCPVCDRRPSTQLCTVCPSSAIPHLRHSFPLGELTTPHVLPEIDSAPDTSMTKDPGIKSTDLSHFNGSEEDCALCSGTSLMPLRGPRYAECACEREIDAVNVNWDWDAEWDGGLRVDRDGVGETEIRKAVYARDEQS</sequence>
<keyword evidence="3" id="KW-1185">Reference proteome</keyword>
<dbReference type="InParanoid" id="A0A1Y2BAF7"/>
<comment type="caution">
    <text evidence="2">The sequence shown here is derived from an EMBL/GenBank/DDBJ whole genome shotgun (WGS) entry which is preliminary data.</text>
</comment>
<protein>
    <recommendedName>
        <fullName evidence="4">Arrestin-like N-terminal domain-containing protein</fullName>
    </recommendedName>
</protein>
<dbReference type="Proteomes" id="UP000193986">
    <property type="component" value="Unassembled WGS sequence"/>
</dbReference>
<evidence type="ECO:0000256" key="1">
    <source>
        <dbReference type="SAM" id="MobiDB-lite"/>
    </source>
</evidence>
<gene>
    <name evidence="2" type="ORF">BCR39DRAFT_528146</name>
</gene>
<dbReference type="EMBL" id="MCFC01000017">
    <property type="protein sequence ID" value="ORY31065.1"/>
    <property type="molecule type" value="Genomic_DNA"/>
</dbReference>
<evidence type="ECO:0000313" key="2">
    <source>
        <dbReference type="EMBL" id="ORY31065.1"/>
    </source>
</evidence>
<feature type="region of interest" description="Disordered" evidence="1">
    <location>
        <begin position="11"/>
        <end position="33"/>
    </location>
</feature>
<organism evidence="2 3">
    <name type="scientific">Naematelia encephala</name>
    <dbReference type="NCBI Taxonomy" id="71784"/>
    <lineage>
        <taxon>Eukaryota</taxon>
        <taxon>Fungi</taxon>
        <taxon>Dikarya</taxon>
        <taxon>Basidiomycota</taxon>
        <taxon>Agaricomycotina</taxon>
        <taxon>Tremellomycetes</taxon>
        <taxon>Tremellales</taxon>
        <taxon>Naemateliaceae</taxon>
        <taxon>Naematelia</taxon>
    </lineage>
</organism>
<proteinExistence type="predicted"/>
<evidence type="ECO:0000313" key="3">
    <source>
        <dbReference type="Proteomes" id="UP000193986"/>
    </source>
</evidence>
<accession>A0A1Y2BAF7</accession>
<dbReference type="Gene3D" id="2.60.40.640">
    <property type="match status" value="1"/>
</dbReference>
<dbReference type="InterPro" id="IPR014752">
    <property type="entry name" value="Arrestin-like_C"/>
</dbReference>
<dbReference type="OrthoDB" id="10394409at2759"/>
<name>A0A1Y2BAF7_9TREE</name>
<reference evidence="2 3" key="1">
    <citation type="submission" date="2016-07" db="EMBL/GenBank/DDBJ databases">
        <title>Pervasive Adenine N6-methylation of Active Genes in Fungi.</title>
        <authorList>
            <consortium name="DOE Joint Genome Institute"/>
            <person name="Mondo S.J."/>
            <person name="Dannebaum R.O."/>
            <person name="Kuo R.C."/>
            <person name="Labutti K."/>
            <person name="Haridas S."/>
            <person name="Kuo A."/>
            <person name="Salamov A."/>
            <person name="Ahrendt S.R."/>
            <person name="Lipzen A."/>
            <person name="Sullivan W."/>
            <person name="Andreopoulos W.B."/>
            <person name="Clum A."/>
            <person name="Lindquist E."/>
            <person name="Daum C."/>
            <person name="Ramamoorthy G.K."/>
            <person name="Gryganskyi A."/>
            <person name="Culley D."/>
            <person name="Magnuson J.K."/>
            <person name="James T.Y."/>
            <person name="O'Malley M.A."/>
            <person name="Stajich J.E."/>
            <person name="Spatafora J.W."/>
            <person name="Visel A."/>
            <person name="Grigoriev I.V."/>
        </authorList>
    </citation>
    <scope>NUCLEOTIDE SEQUENCE [LARGE SCALE GENOMIC DNA]</scope>
    <source>
        <strain evidence="2 3">68-887.2</strain>
    </source>
</reference>
<dbReference type="AlphaFoldDB" id="A0A1Y2BAF7"/>